<evidence type="ECO:0000259" key="7">
    <source>
        <dbReference type="Pfam" id="PF17188"/>
    </source>
</evidence>
<evidence type="ECO:0000256" key="4">
    <source>
        <dbReference type="ARBA" id="ARBA00022764"/>
    </source>
</evidence>
<reference evidence="8 9" key="1">
    <citation type="submission" date="2018-05" db="EMBL/GenBank/DDBJ databases">
        <title>Genomic Encyclopedia of Type Strains, Phase IV (KMG-V): Genome sequencing to study the core and pangenomes of soil and plant-associated prokaryotes.</title>
        <authorList>
            <person name="Whitman W."/>
        </authorList>
    </citation>
    <scope>NUCLEOTIDE SEQUENCE [LARGE SCALE GENOMIC DNA]</scope>
    <source>
        <strain evidence="8 9">SLV-132</strain>
    </source>
</reference>
<feature type="domain" description="MucB/RseB C-terminal" evidence="7">
    <location>
        <begin position="247"/>
        <end position="356"/>
    </location>
</feature>
<dbReference type="Proteomes" id="UP000245754">
    <property type="component" value="Unassembled WGS sequence"/>
</dbReference>
<evidence type="ECO:0000256" key="5">
    <source>
        <dbReference type="SAM" id="SignalP"/>
    </source>
</evidence>
<dbReference type="PANTHER" id="PTHR38782">
    <property type="match status" value="1"/>
</dbReference>
<dbReference type="InterPro" id="IPR005588">
    <property type="entry name" value="MucB_RseB"/>
</dbReference>
<evidence type="ECO:0000313" key="9">
    <source>
        <dbReference type="Proteomes" id="UP000245754"/>
    </source>
</evidence>
<accession>A0A316EZK3</accession>
<dbReference type="PANTHER" id="PTHR38782:SF1">
    <property type="entry name" value="SIGMA-E FACTOR REGULATORY PROTEIN RSEB"/>
    <property type="match status" value="1"/>
</dbReference>
<dbReference type="GO" id="GO:0045152">
    <property type="term" value="F:antisigma factor binding"/>
    <property type="evidence" value="ECO:0007669"/>
    <property type="project" value="TreeGrafter"/>
</dbReference>
<evidence type="ECO:0000256" key="2">
    <source>
        <dbReference type="ARBA" id="ARBA00008150"/>
    </source>
</evidence>
<dbReference type="Gene3D" id="3.30.200.100">
    <property type="entry name" value="MucB/RseB, C-terminal domain"/>
    <property type="match status" value="1"/>
</dbReference>
<comment type="similarity">
    <text evidence="2">Belongs to the RseB family.</text>
</comment>
<evidence type="ECO:0000256" key="3">
    <source>
        <dbReference type="ARBA" id="ARBA00022729"/>
    </source>
</evidence>
<feature type="chain" id="PRO_5016255591" evidence="5">
    <location>
        <begin position="40"/>
        <end position="364"/>
    </location>
</feature>
<dbReference type="PIRSF" id="PIRSF005427">
    <property type="entry name" value="RseB"/>
    <property type="match status" value="1"/>
</dbReference>
<dbReference type="Gene3D" id="2.50.20.10">
    <property type="entry name" value="Lipoprotein localisation LolA/LolB/LppX"/>
    <property type="match status" value="1"/>
</dbReference>
<dbReference type="InterPro" id="IPR033434">
    <property type="entry name" value="MucB/RseB_N"/>
</dbReference>
<protein>
    <submittedName>
        <fullName evidence="8">MucB/RseB-like sigma(E) regulatory protein</fullName>
    </submittedName>
</protein>
<feature type="signal peptide" evidence="5">
    <location>
        <begin position="1"/>
        <end position="39"/>
    </location>
</feature>
<gene>
    <name evidence="8" type="ORF">C7419_101631</name>
</gene>
<keyword evidence="9" id="KW-1185">Reference proteome</keyword>
<dbReference type="GO" id="GO:0032885">
    <property type="term" value="P:regulation of polysaccharide biosynthetic process"/>
    <property type="evidence" value="ECO:0007669"/>
    <property type="project" value="TreeGrafter"/>
</dbReference>
<organism evidence="8 9">
    <name type="scientific">Cupriavidus plantarum</name>
    <dbReference type="NCBI Taxonomy" id="942865"/>
    <lineage>
        <taxon>Bacteria</taxon>
        <taxon>Pseudomonadati</taxon>
        <taxon>Pseudomonadota</taxon>
        <taxon>Betaproteobacteria</taxon>
        <taxon>Burkholderiales</taxon>
        <taxon>Burkholderiaceae</taxon>
        <taxon>Cupriavidus</taxon>
    </lineage>
</organism>
<comment type="caution">
    <text evidence="8">The sequence shown here is derived from an EMBL/GenBank/DDBJ whole genome shotgun (WGS) entry which is preliminary data.</text>
</comment>
<comment type="subcellular location">
    <subcellularLocation>
        <location evidence="1">Periplasm</location>
    </subcellularLocation>
</comment>
<feature type="domain" description="MucB/RseB N-terminal" evidence="6">
    <location>
        <begin position="50"/>
        <end position="224"/>
    </location>
</feature>
<dbReference type="CDD" id="cd16327">
    <property type="entry name" value="RseB"/>
    <property type="match status" value="1"/>
</dbReference>
<dbReference type="Pfam" id="PF17188">
    <property type="entry name" value="MucB_RseB_C"/>
    <property type="match status" value="1"/>
</dbReference>
<evidence type="ECO:0000256" key="1">
    <source>
        <dbReference type="ARBA" id="ARBA00004418"/>
    </source>
</evidence>
<keyword evidence="3 5" id="KW-0732">Signal</keyword>
<keyword evidence="4" id="KW-0574">Periplasm</keyword>
<proteinExistence type="inferred from homology"/>
<evidence type="ECO:0000259" key="6">
    <source>
        <dbReference type="Pfam" id="PF03888"/>
    </source>
</evidence>
<evidence type="ECO:0000313" key="8">
    <source>
        <dbReference type="EMBL" id="PWK36769.1"/>
    </source>
</evidence>
<dbReference type="AlphaFoldDB" id="A0A316EZK3"/>
<dbReference type="Pfam" id="PF03888">
    <property type="entry name" value="MucB_RseB"/>
    <property type="match status" value="1"/>
</dbReference>
<dbReference type="GO" id="GO:0030288">
    <property type="term" value="C:outer membrane-bounded periplasmic space"/>
    <property type="evidence" value="ECO:0007669"/>
    <property type="project" value="TreeGrafter"/>
</dbReference>
<name>A0A316EZK3_9BURK</name>
<dbReference type="EMBL" id="QGGT01000001">
    <property type="protein sequence ID" value="PWK36769.1"/>
    <property type="molecule type" value="Genomic_DNA"/>
</dbReference>
<dbReference type="InterPro" id="IPR033436">
    <property type="entry name" value="MucB/RseB_C"/>
</dbReference>
<dbReference type="InterPro" id="IPR038484">
    <property type="entry name" value="MucB/RseB_C_sf"/>
</dbReference>
<sequence>MPDMHKGHTPANVAGGYGMKGLRRSFFLALCLTAAAATAQPSDSTLNRRDATAWLNKIHRAAQRENYAGTLIYQRGSVMHASRIQHYSDLVHNEYERLETLDGKPREVLRQNDVVHSLIPEAKLVVVEKQEAKDRFPALLATNKTDVLDLYDMRKLPAERVAGVECEVFALEPHDSARYAVRLWADKNSGLLMRAQTLGEHGKVLEQVAFSQVDIGVPSEKQRILTAIKNASSWNHYEVNYQPANLADEGWTINTPIKGFQKIREVRRPLGELRAPAQDSKDAKDKVFEVLQVVYSDGLTGLSIFIEPVSEQRTRREGVASLGATQVVVRRVSDYWITVVGEVPAATVKQFANAVEYRPPKTVH</sequence>